<dbReference type="EMBL" id="VMNF01000011">
    <property type="protein sequence ID" value="TXB99435.1"/>
    <property type="molecule type" value="Genomic_DNA"/>
</dbReference>
<name>A0A5C6SLQ1_FUSOC</name>
<evidence type="ECO:0000313" key="3">
    <source>
        <dbReference type="Proteomes" id="UP000321331"/>
    </source>
</evidence>
<comment type="caution">
    <text evidence="2">The sequence shown here is derived from an EMBL/GenBank/DDBJ whole genome shotgun (WGS) entry which is preliminary data.</text>
</comment>
<feature type="compositionally biased region" description="Low complexity" evidence="1">
    <location>
        <begin position="107"/>
        <end position="119"/>
    </location>
</feature>
<reference evidence="2 3" key="1">
    <citation type="submission" date="2019-07" db="EMBL/GenBank/DDBJ databases">
        <title>The First High-Quality Draft Genome Sequence of the Causal Agent of the Current Panama Disease Epidemic.</title>
        <authorList>
            <person name="Warmington R.J."/>
            <person name="Kay W."/>
            <person name="Jeffries A."/>
            <person name="Bebber D."/>
            <person name="Moore K."/>
            <person name="Studholme D.J."/>
        </authorList>
    </citation>
    <scope>NUCLEOTIDE SEQUENCE [LARGE SCALE GENOMIC DNA]</scope>
    <source>
        <strain evidence="2 3">TR4</strain>
    </source>
</reference>
<evidence type="ECO:0000313" key="2">
    <source>
        <dbReference type="EMBL" id="TXB99435.1"/>
    </source>
</evidence>
<organism evidence="2 3">
    <name type="scientific">Fusarium oxysporum f. sp. cubense</name>
    <dbReference type="NCBI Taxonomy" id="61366"/>
    <lineage>
        <taxon>Eukaryota</taxon>
        <taxon>Fungi</taxon>
        <taxon>Dikarya</taxon>
        <taxon>Ascomycota</taxon>
        <taxon>Pezizomycotina</taxon>
        <taxon>Sordariomycetes</taxon>
        <taxon>Hypocreomycetidae</taxon>
        <taxon>Hypocreales</taxon>
        <taxon>Nectriaceae</taxon>
        <taxon>Fusarium</taxon>
        <taxon>Fusarium oxysporum species complex</taxon>
    </lineage>
</organism>
<accession>A0A5C6SLQ1</accession>
<evidence type="ECO:0000256" key="1">
    <source>
        <dbReference type="SAM" id="MobiDB-lite"/>
    </source>
</evidence>
<gene>
    <name evidence="2" type="ORF">FocTR4_00013759</name>
</gene>
<protein>
    <submittedName>
        <fullName evidence="2">Uncharacterized protein</fullName>
    </submittedName>
</protein>
<dbReference type="Proteomes" id="UP000321331">
    <property type="component" value="Unassembled WGS sequence"/>
</dbReference>
<feature type="region of interest" description="Disordered" evidence="1">
    <location>
        <begin position="107"/>
        <end position="135"/>
    </location>
</feature>
<sequence>MFSLNGSGGHKPEYMFVRRKKNTMTKFSTEAVARMPKYLAFMEQRLCRHHNAIGHCEGILAHFKNIPLCLGLIDISAPVLHVTIHNIRCNHDHFLYGTTGTCTPAPAAGGAGGSSAPTALSDLRGSSRNRKGPAR</sequence>
<proteinExistence type="predicted"/>
<dbReference type="AlphaFoldDB" id="A0A5C6SLQ1"/>